<sequence length="186" mass="21140">MSWSPHSSNNRCGPILYKFSRDCGFLLSYPSEPTVVPYRTNHRPATLDIGISCGLDNILVQSHAELSSDHNPVQFVVPEANKMPYTQNCTTFTNWSLFQELLTTSVPGNPIINSTSDIDNRIEQLTNHIHCAINQSSKFKVIQHNIIFIPQALRRKISEKNRLRKLWQTTLITLQLNKNSTGYSGR</sequence>
<dbReference type="GO" id="GO:0003964">
    <property type="term" value="F:RNA-directed DNA polymerase activity"/>
    <property type="evidence" value="ECO:0007669"/>
    <property type="project" value="UniProtKB-KW"/>
</dbReference>
<comment type="caution">
    <text evidence="1">The sequence shown here is derived from an EMBL/GenBank/DDBJ whole genome shotgun (WGS) entry which is preliminary data.</text>
</comment>
<reference evidence="1" key="1">
    <citation type="submission" date="2020-07" db="EMBL/GenBank/DDBJ databases">
        <title>Multicomponent nature underlies the extraordinary mechanical properties of spider dragline silk.</title>
        <authorList>
            <person name="Kono N."/>
            <person name="Nakamura H."/>
            <person name="Mori M."/>
            <person name="Yoshida Y."/>
            <person name="Ohtoshi R."/>
            <person name="Malay A.D."/>
            <person name="Moran D.A.P."/>
            <person name="Tomita M."/>
            <person name="Numata K."/>
            <person name="Arakawa K."/>
        </authorList>
    </citation>
    <scope>NUCLEOTIDE SEQUENCE</scope>
</reference>
<protein>
    <submittedName>
        <fullName evidence="1">RNA-directed DNA polymerase from mobile element jockey</fullName>
    </submittedName>
</protein>
<keyword evidence="2" id="KW-1185">Reference proteome</keyword>
<accession>A0A8X6GYP0</accession>
<keyword evidence="1" id="KW-0695">RNA-directed DNA polymerase</keyword>
<evidence type="ECO:0000313" key="1">
    <source>
        <dbReference type="EMBL" id="GFQ92608.1"/>
    </source>
</evidence>
<gene>
    <name evidence="1" type="primary">pol_3435</name>
    <name evidence="1" type="ORF">TNCT_388101</name>
</gene>
<evidence type="ECO:0000313" key="2">
    <source>
        <dbReference type="Proteomes" id="UP000887116"/>
    </source>
</evidence>
<keyword evidence="1" id="KW-0548">Nucleotidyltransferase</keyword>
<organism evidence="1 2">
    <name type="scientific">Trichonephila clavata</name>
    <name type="common">Joro spider</name>
    <name type="synonym">Nephila clavata</name>
    <dbReference type="NCBI Taxonomy" id="2740835"/>
    <lineage>
        <taxon>Eukaryota</taxon>
        <taxon>Metazoa</taxon>
        <taxon>Ecdysozoa</taxon>
        <taxon>Arthropoda</taxon>
        <taxon>Chelicerata</taxon>
        <taxon>Arachnida</taxon>
        <taxon>Araneae</taxon>
        <taxon>Araneomorphae</taxon>
        <taxon>Entelegynae</taxon>
        <taxon>Araneoidea</taxon>
        <taxon>Nephilidae</taxon>
        <taxon>Trichonephila</taxon>
    </lineage>
</organism>
<dbReference type="OrthoDB" id="6433336at2759"/>
<keyword evidence="1" id="KW-0808">Transferase</keyword>
<dbReference type="EMBL" id="BMAO01004131">
    <property type="protein sequence ID" value="GFQ92608.1"/>
    <property type="molecule type" value="Genomic_DNA"/>
</dbReference>
<proteinExistence type="predicted"/>
<dbReference type="Proteomes" id="UP000887116">
    <property type="component" value="Unassembled WGS sequence"/>
</dbReference>
<name>A0A8X6GYP0_TRICU</name>
<dbReference type="AlphaFoldDB" id="A0A8X6GYP0"/>